<feature type="transmembrane region" description="Helical" evidence="5">
    <location>
        <begin position="37"/>
        <end position="58"/>
    </location>
</feature>
<name>A0A0A3Y1U2_BRAJP</name>
<dbReference type="Pfam" id="PF04193">
    <property type="entry name" value="PQ-loop"/>
    <property type="match status" value="1"/>
</dbReference>
<gene>
    <name evidence="6" type="ORF">MA20_11430</name>
</gene>
<dbReference type="RefSeq" id="WP_041955229.1">
    <property type="nucleotide sequence ID" value="NZ_JRPN01000010.1"/>
</dbReference>
<evidence type="ECO:0000256" key="5">
    <source>
        <dbReference type="SAM" id="Phobius"/>
    </source>
</evidence>
<feature type="transmembrane region" description="Helical" evidence="5">
    <location>
        <begin position="6"/>
        <end position="25"/>
    </location>
</feature>
<dbReference type="AlphaFoldDB" id="A0A0A3Y1U2"/>
<feature type="transmembrane region" description="Helical" evidence="5">
    <location>
        <begin position="64"/>
        <end position="81"/>
    </location>
</feature>
<keyword evidence="4 5" id="KW-0472">Membrane</keyword>
<dbReference type="GO" id="GO:0016020">
    <property type="term" value="C:membrane"/>
    <property type="evidence" value="ECO:0007669"/>
    <property type="project" value="UniProtKB-SubCell"/>
</dbReference>
<keyword evidence="2 5" id="KW-0812">Transmembrane</keyword>
<evidence type="ECO:0000256" key="3">
    <source>
        <dbReference type="ARBA" id="ARBA00022989"/>
    </source>
</evidence>
<dbReference type="Proteomes" id="UP000030377">
    <property type="component" value="Unassembled WGS sequence"/>
</dbReference>
<dbReference type="Gene3D" id="1.20.1280.290">
    <property type="match status" value="1"/>
</dbReference>
<evidence type="ECO:0000256" key="4">
    <source>
        <dbReference type="ARBA" id="ARBA00023136"/>
    </source>
</evidence>
<evidence type="ECO:0000256" key="2">
    <source>
        <dbReference type="ARBA" id="ARBA00022692"/>
    </source>
</evidence>
<protein>
    <submittedName>
        <fullName evidence="6">Membrane protein</fullName>
    </submittedName>
</protein>
<proteinExistence type="predicted"/>
<dbReference type="EMBL" id="JRPN01000010">
    <property type="protein sequence ID" value="KGT79504.1"/>
    <property type="molecule type" value="Genomic_DNA"/>
</dbReference>
<dbReference type="InterPro" id="IPR006603">
    <property type="entry name" value="PQ-loop_rpt"/>
</dbReference>
<reference evidence="6 7" key="1">
    <citation type="submission" date="2014-09" db="EMBL/GenBank/DDBJ databases">
        <title>Draft genome of Bradyrhizobium japonicum Is-34.</title>
        <authorList>
            <person name="Tsurumaru H."/>
            <person name="Yamakawa T."/>
            <person name="Hashimoto S."/>
            <person name="Okizaki K."/>
            <person name="Kanesaki Y."/>
            <person name="Yoshikawa H."/>
            <person name="Yajima S."/>
        </authorList>
    </citation>
    <scope>NUCLEOTIDE SEQUENCE [LARGE SCALE GENOMIC DNA]</scope>
    <source>
        <strain evidence="6 7">Is-34</strain>
    </source>
</reference>
<evidence type="ECO:0000256" key="1">
    <source>
        <dbReference type="ARBA" id="ARBA00004141"/>
    </source>
</evidence>
<comment type="caution">
    <text evidence="6">The sequence shown here is derived from an EMBL/GenBank/DDBJ whole genome shotgun (WGS) entry which is preliminary data.</text>
</comment>
<evidence type="ECO:0000313" key="7">
    <source>
        <dbReference type="Proteomes" id="UP000030377"/>
    </source>
</evidence>
<keyword evidence="3 5" id="KW-1133">Transmembrane helix</keyword>
<organism evidence="6 7">
    <name type="scientific">Bradyrhizobium japonicum</name>
    <dbReference type="NCBI Taxonomy" id="375"/>
    <lineage>
        <taxon>Bacteria</taxon>
        <taxon>Pseudomonadati</taxon>
        <taxon>Pseudomonadota</taxon>
        <taxon>Alphaproteobacteria</taxon>
        <taxon>Hyphomicrobiales</taxon>
        <taxon>Nitrobacteraceae</taxon>
        <taxon>Bradyrhizobium</taxon>
    </lineage>
</organism>
<evidence type="ECO:0000313" key="6">
    <source>
        <dbReference type="EMBL" id="KGT79504.1"/>
    </source>
</evidence>
<accession>A0A0A3Y1U2</accession>
<comment type="subcellular location">
    <subcellularLocation>
        <location evidence="1">Membrane</location>
        <topology evidence="1">Multi-pass membrane protein</topology>
    </subcellularLocation>
</comment>
<sequence length="91" mass="9683">MLDPIAPYVGGIAALLASLSYVPQVRKAWPRGSTDDLSLLMLWALTLGLGFWIVYGVIRADWMIVGANVIGAALAAVVLGCKIRDLGSRGR</sequence>